<evidence type="ECO:0000256" key="10">
    <source>
        <dbReference type="SAM" id="Coils"/>
    </source>
</evidence>
<comment type="caution">
    <text evidence="12">The sequence shown here is derived from an EMBL/GenBank/DDBJ whole genome shotgun (WGS) entry which is preliminary data.</text>
</comment>
<dbReference type="GO" id="GO:0006310">
    <property type="term" value="P:DNA recombination"/>
    <property type="evidence" value="ECO:0007669"/>
    <property type="project" value="InterPro"/>
</dbReference>
<evidence type="ECO:0000256" key="9">
    <source>
        <dbReference type="PIRNR" id="PIRNR003128"/>
    </source>
</evidence>
<comment type="function">
    <text evidence="1 9">May be involved in recombinational repair of damaged DNA.</text>
</comment>
<dbReference type="Pfam" id="PF02463">
    <property type="entry name" value="SMC_N"/>
    <property type="match status" value="1"/>
</dbReference>
<protein>
    <recommendedName>
        <fullName evidence="3 9">DNA repair protein RecN</fullName>
    </recommendedName>
    <alternativeName>
        <fullName evidence="8 9">Recombination protein N</fullName>
    </alternativeName>
</protein>
<evidence type="ECO:0000256" key="1">
    <source>
        <dbReference type="ARBA" id="ARBA00003618"/>
    </source>
</evidence>
<dbReference type="RefSeq" id="WP_017261769.1">
    <property type="nucleotide sequence ID" value="NZ_AUAW01000001.1"/>
</dbReference>
<keyword evidence="5 9" id="KW-0227">DNA damage</keyword>
<dbReference type="FunFam" id="3.40.50.300:FF:000356">
    <property type="entry name" value="DNA repair protein RecN"/>
    <property type="match status" value="1"/>
</dbReference>
<dbReference type="PIRSF" id="PIRSF003128">
    <property type="entry name" value="RecN"/>
    <property type="match status" value="1"/>
</dbReference>
<dbReference type="OrthoDB" id="9806954at2"/>
<evidence type="ECO:0000256" key="8">
    <source>
        <dbReference type="ARBA" id="ARBA00033408"/>
    </source>
</evidence>
<evidence type="ECO:0000256" key="6">
    <source>
        <dbReference type="ARBA" id="ARBA00022840"/>
    </source>
</evidence>
<keyword evidence="7 9" id="KW-0234">DNA repair</keyword>
<comment type="similarity">
    <text evidence="2 9">Belongs to the RecN family.</text>
</comment>
<evidence type="ECO:0000256" key="4">
    <source>
        <dbReference type="ARBA" id="ARBA00022741"/>
    </source>
</evidence>
<dbReference type="Proteomes" id="UP000051999">
    <property type="component" value="Unassembled WGS sequence"/>
</dbReference>
<accession>A0A0R1RLD7</accession>
<dbReference type="SUPFAM" id="SSF52540">
    <property type="entry name" value="P-loop containing nucleoside triphosphate hydrolases"/>
    <property type="match status" value="1"/>
</dbReference>
<dbReference type="STRING" id="1114972.FD35_GL000342"/>
<dbReference type="PATRIC" id="fig|1114972.6.peg.342"/>
<name>A0A0R1RLD7_9LACO</name>
<dbReference type="eggNOG" id="COG0497">
    <property type="taxonomic scope" value="Bacteria"/>
</dbReference>
<reference evidence="12 13" key="1">
    <citation type="journal article" date="2015" name="Genome Announc.">
        <title>Expanding the biotechnology potential of lactobacilli through comparative genomics of 213 strains and associated genera.</title>
        <authorList>
            <person name="Sun Z."/>
            <person name="Harris H.M."/>
            <person name="McCann A."/>
            <person name="Guo C."/>
            <person name="Argimon S."/>
            <person name="Zhang W."/>
            <person name="Yang X."/>
            <person name="Jeffery I.B."/>
            <person name="Cooney J.C."/>
            <person name="Kagawa T.F."/>
            <person name="Liu W."/>
            <person name="Song Y."/>
            <person name="Salvetti E."/>
            <person name="Wrobel A."/>
            <person name="Rasinkangas P."/>
            <person name="Parkhill J."/>
            <person name="Rea M.C."/>
            <person name="O'Sullivan O."/>
            <person name="Ritari J."/>
            <person name="Douillard F.P."/>
            <person name="Paul Ross R."/>
            <person name="Yang R."/>
            <person name="Briner A.E."/>
            <person name="Felis G.E."/>
            <person name="de Vos W.M."/>
            <person name="Barrangou R."/>
            <person name="Klaenhammer T.R."/>
            <person name="Caufield P.W."/>
            <person name="Cui Y."/>
            <person name="Zhang H."/>
            <person name="O'Toole P.W."/>
        </authorList>
    </citation>
    <scope>NUCLEOTIDE SEQUENCE [LARGE SCALE GENOMIC DNA]</scope>
    <source>
        <strain evidence="12 13">DSM 15814</strain>
    </source>
</reference>
<sequence>MLQELSIKNFAIIEKLNIAFDDGMSVLTGETGAGKSIIIDAVGLLAGGRASVDFIRKGATKASIQGLFVLPKSSVTFEVLSDLGIDHADQQVVIDRELNKNGHNTSRVNGTLVNTTTLKRIGETMVDIHGQNEHQELMQPEKHLQLLDEYKPNALAKLKQSYADKYDEYRRLRKLAIDKRDHAQEWAQRVDMLTFQVQEIEDANLSPDEEDTLITERDRLANYQKIVTALESSHEAIDGGEDGSALDRIGAAMASMQEIATLDPEYQALSDTIASAYYGLQDATNGLSSQLDNQEFDEGRLDEIEARLEVIHQLKRKYGDSVPKVLAYFDKIKVELDRMQGDQDDDQTLMTQLNKAKTAVQKAGSELSEMRQKLAKQLEEAVHEQLKALYMEKAVFSVRFLKHEDTPFFTTGIDNVEFYIQTNPGEDPKPLAKTASGGELSRMMLALKTIFSENQGVTSIIFDEVDTGVSGRVAQAIAEKIMVIGRHSQVLCITHLPQVAAIADHQFYIQKQINKGRTKTSVDKLTTAKRVTELARMLAGTTVTKLTTEHASELLKMADAEKKQLAES</sequence>
<organism evidence="12 13">
    <name type="scientific">Furfurilactobacillus rossiae DSM 15814</name>
    <dbReference type="NCBI Taxonomy" id="1114972"/>
    <lineage>
        <taxon>Bacteria</taxon>
        <taxon>Bacillati</taxon>
        <taxon>Bacillota</taxon>
        <taxon>Bacilli</taxon>
        <taxon>Lactobacillales</taxon>
        <taxon>Lactobacillaceae</taxon>
        <taxon>Furfurilactobacillus</taxon>
    </lineage>
</organism>
<dbReference type="GO" id="GO:0043590">
    <property type="term" value="C:bacterial nucleoid"/>
    <property type="evidence" value="ECO:0007669"/>
    <property type="project" value="TreeGrafter"/>
</dbReference>
<keyword evidence="4" id="KW-0547">Nucleotide-binding</keyword>
<proteinExistence type="inferred from homology"/>
<dbReference type="GO" id="GO:0009432">
    <property type="term" value="P:SOS response"/>
    <property type="evidence" value="ECO:0007669"/>
    <property type="project" value="TreeGrafter"/>
</dbReference>
<dbReference type="Gene3D" id="3.40.50.300">
    <property type="entry name" value="P-loop containing nucleotide triphosphate hydrolases"/>
    <property type="match status" value="2"/>
</dbReference>
<evidence type="ECO:0000259" key="11">
    <source>
        <dbReference type="Pfam" id="PF02463"/>
    </source>
</evidence>
<dbReference type="EMBL" id="AZFF01000001">
    <property type="protein sequence ID" value="KRL57329.1"/>
    <property type="molecule type" value="Genomic_DNA"/>
</dbReference>
<dbReference type="CDD" id="cd03241">
    <property type="entry name" value="ABC_RecN"/>
    <property type="match status" value="2"/>
</dbReference>
<feature type="domain" description="RecF/RecN/SMC N-terminal" evidence="11">
    <location>
        <begin position="1"/>
        <end position="512"/>
    </location>
</feature>
<dbReference type="GO" id="GO:0006281">
    <property type="term" value="P:DNA repair"/>
    <property type="evidence" value="ECO:0007669"/>
    <property type="project" value="UniProtKB-KW"/>
</dbReference>
<dbReference type="InterPro" id="IPR027417">
    <property type="entry name" value="P-loop_NTPase"/>
</dbReference>
<feature type="coiled-coil region" evidence="10">
    <location>
        <begin position="353"/>
        <end position="380"/>
    </location>
</feature>
<dbReference type="FunFam" id="3.40.50.300:FF:000319">
    <property type="entry name" value="DNA repair protein RecN"/>
    <property type="match status" value="1"/>
</dbReference>
<dbReference type="NCBIfam" id="NF008121">
    <property type="entry name" value="PRK10869.1"/>
    <property type="match status" value="1"/>
</dbReference>
<dbReference type="GO" id="GO:0005524">
    <property type="term" value="F:ATP binding"/>
    <property type="evidence" value="ECO:0007669"/>
    <property type="project" value="UniProtKB-KW"/>
</dbReference>
<evidence type="ECO:0000256" key="7">
    <source>
        <dbReference type="ARBA" id="ARBA00023204"/>
    </source>
</evidence>
<dbReference type="PANTHER" id="PTHR11059">
    <property type="entry name" value="DNA REPAIR PROTEIN RECN"/>
    <property type="match status" value="1"/>
</dbReference>
<evidence type="ECO:0000313" key="12">
    <source>
        <dbReference type="EMBL" id="KRL57329.1"/>
    </source>
</evidence>
<evidence type="ECO:0000256" key="5">
    <source>
        <dbReference type="ARBA" id="ARBA00022763"/>
    </source>
</evidence>
<dbReference type="InterPro" id="IPR003395">
    <property type="entry name" value="RecF/RecN/SMC_N"/>
</dbReference>
<evidence type="ECO:0000256" key="2">
    <source>
        <dbReference type="ARBA" id="ARBA00009441"/>
    </source>
</evidence>
<keyword evidence="6" id="KW-0067">ATP-binding</keyword>
<evidence type="ECO:0000256" key="3">
    <source>
        <dbReference type="ARBA" id="ARBA00021315"/>
    </source>
</evidence>
<evidence type="ECO:0000313" key="13">
    <source>
        <dbReference type="Proteomes" id="UP000051999"/>
    </source>
</evidence>
<dbReference type="PANTHER" id="PTHR11059:SF0">
    <property type="entry name" value="DNA REPAIR PROTEIN RECN"/>
    <property type="match status" value="1"/>
</dbReference>
<dbReference type="AlphaFoldDB" id="A0A0R1RLD7"/>
<keyword evidence="10" id="KW-0175">Coiled coil</keyword>
<dbReference type="InterPro" id="IPR004604">
    <property type="entry name" value="DNA_recomb/repair_RecN"/>
</dbReference>
<dbReference type="NCBIfam" id="TIGR00634">
    <property type="entry name" value="recN"/>
    <property type="match status" value="1"/>
</dbReference>
<gene>
    <name evidence="12" type="ORF">FD35_GL000342</name>
</gene>
<keyword evidence="13" id="KW-1185">Reference proteome</keyword>